<evidence type="ECO:0000313" key="3">
    <source>
        <dbReference type="Proteomes" id="UP000192276"/>
    </source>
</evidence>
<accession>A0A1V9G7W3</accession>
<keyword evidence="3" id="KW-1185">Reference proteome</keyword>
<evidence type="ECO:0000313" key="2">
    <source>
        <dbReference type="EMBL" id="OQP66741.1"/>
    </source>
</evidence>
<dbReference type="EMBL" id="LWBP01000045">
    <property type="protein sequence ID" value="OQP66741.1"/>
    <property type="molecule type" value="Genomic_DNA"/>
</dbReference>
<reference evidence="3" key="1">
    <citation type="submission" date="2016-04" db="EMBL/GenBank/DDBJ databases">
        <authorList>
            <person name="Chen L."/>
            <person name="Zhuang W."/>
            <person name="Wang G."/>
        </authorList>
    </citation>
    <scope>NUCLEOTIDE SEQUENCE [LARGE SCALE GENOMIC DNA]</scope>
    <source>
        <strain evidence="3">208</strain>
    </source>
</reference>
<gene>
    <name evidence="2" type="ORF">A4R26_13295</name>
</gene>
<name>A0A1V9G7W3_9BACT</name>
<evidence type="ECO:0000256" key="1">
    <source>
        <dbReference type="SAM" id="MobiDB-lite"/>
    </source>
</evidence>
<dbReference type="AlphaFoldDB" id="A0A1V9G7W3"/>
<proteinExistence type="predicted"/>
<dbReference type="Proteomes" id="UP000192276">
    <property type="component" value="Unassembled WGS sequence"/>
</dbReference>
<feature type="region of interest" description="Disordered" evidence="1">
    <location>
        <begin position="1"/>
        <end position="29"/>
    </location>
</feature>
<comment type="caution">
    <text evidence="2">The sequence shown here is derived from an EMBL/GenBank/DDBJ whole genome shotgun (WGS) entry which is preliminary data.</text>
</comment>
<sequence>MFTAEGDIARREKGCGSPAKSTQMNEVRLSDKQAQPALYTNLPLGLHRKAGAPVQFGCNSSAIIEQLLPY</sequence>
<organism evidence="2 3">
    <name type="scientific">Niastella populi</name>
    <dbReference type="NCBI Taxonomy" id="550983"/>
    <lineage>
        <taxon>Bacteria</taxon>
        <taxon>Pseudomonadati</taxon>
        <taxon>Bacteroidota</taxon>
        <taxon>Chitinophagia</taxon>
        <taxon>Chitinophagales</taxon>
        <taxon>Chitinophagaceae</taxon>
        <taxon>Niastella</taxon>
    </lineage>
</organism>
<protein>
    <submittedName>
        <fullName evidence="2">Uncharacterized protein</fullName>
    </submittedName>
</protein>